<sequence>MPVTNVSRRGAGSWFHIPGLGRLTLRAALAQDLPVLQTGTLALVILAAVAASRPSSPNTRSSTRSPG</sequence>
<comment type="caution">
    <text evidence="1">The sequence shown here is derived from an EMBL/GenBank/DDBJ whole genome shotgun (WGS) entry which is preliminary data.</text>
</comment>
<evidence type="ECO:0000313" key="1">
    <source>
        <dbReference type="EMBL" id="MER6617581.1"/>
    </source>
</evidence>
<dbReference type="RefSeq" id="WP_351978654.1">
    <property type="nucleotide sequence ID" value="NZ_JBEPBX010000040.1"/>
</dbReference>
<reference evidence="1 2" key="1">
    <citation type="submission" date="2024-06" db="EMBL/GenBank/DDBJ databases">
        <title>The Natural Products Discovery Center: Release of the First 8490 Sequenced Strains for Exploring Actinobacteria Biosynthetic Diversity.</title>
        <authorList>
            <person name="Kalkreuter E."/>
            <person name="Kautsar S.A."/>
            <person name="Yang D."/>
            <person name="Bader C.D."/>
            <person name="Teijaro C.N."/>
            <person name="Fluegel L."/>
            <person name="Davis C.M."/>
            <person name="Simpson J.R."/>
            <person name="Lauterbach L."/>
            <person name="Steele A.D."/>
            <person name="Gui C."/>
            <person name="Meng S."/>
            <person name="Li G."/>
            <person name="Viehrig K."/>
            <person name="Ye F."/>
            <person name="Su P."/>
            <person name="Kiefer A.F."/>
            <person name="Nichols A."/>
            <person name="Cepeda A.J."/>
            <person name="Yan W."/>
            <person name="Fan B."/>
            <person name="Jiang Y."/>
            <person name="Adhikari A."/>
            <person name="Zheng C.-J."/>
            <person name="Schuster L."/>
            <person name="Cowan T.M."/>
            <person name="Smanski M.J."/>
            <person name="Chevrette M.G."/>
            <person name="De Carvalho L.P.S."/>
            <person name="Shen B."/>
        </authorList>
    </citation>
    <scope>NUCLEOTIDE SEQUENCE [LARGE SCALE GENOMIC DNA]</scope>
    <source>
        <strain evidence="1 2">NPDC000837</strain>
    </source>
</reference>
<accession>A0ABV1V3I9</accession>
<protein>
    <submittedName>
        <fullName evidence="1">Uncharacterized protein</fullName>
    </submittedName>
</protein>
<dbReference type="Proteomes" id="UP001445472">
    <property type="component" value="Unassembled WGS sequence"/>
</dbReference>
<keyword evidence="2" id="KW-1185">Reference proteome</keyword>
<evidence type="ECO:0000313" key="2">
    <source>
        <dbReference type="Proteomes" id="UP001445472"/>
    </source>
</evidence>
<proteinExistence type="predicted"/>
<name>A0ABV1V3I9_9ACTN</name>
<organism evidence="1 2">
    <name type="scientific">Streptomyces xantholiticus</name>
    <dbReference type="NCBI Taxonomy" id="68285"/>
    <lineage>
        <taxon>Bacteria</taxon>
        <taxon>Bacillati</taxon>
        <taxon>Actinomycetota</taxon>
        <taxon>Actinomycetes</taxon>
        <taxon>Kitasatosporales</taxon>
        <taxon>Streptomycetaceae</taxon>
        <taxon>Streptomyces</taxon>
    </lineage>
</organism>
<dbReference type="EMBL" id="JBEPBX010000040">
    <property type="protein sequence ID" value="MER6617581.1"/>
    <property type="molecule type" value="Genomic_DNA"/>
</dbReference>
<gene>
    <name evidence="1" type="ORF">ABT276_30525</name>
</gene>